<keyword evidence="1" id="KW-1133">Transmembrane helix</keyword>
<dbReference type="PANTHER" id="PTHR38095">
    <property type="entry name" value="ANAEROBIC DIMETHYL SULFOXIDE REDUCTASE CHAIN YNFH"/>
    <property type="match status" value="1"/>
</dbReference>
<feature type="transmembrane region" description="Helical" evidence="1">
    <location>
        <begin position="193"/>
        <end position="214"/>
    </location>
</feature>
<dbReference type="Proteomes" id="UP000305202">
    <property type="component" value="Unassembled WGS sequence"/>
</dbReference>
<feature type="transmembrane region" description="Helical" evidence="1">
    <location>
        <begin position="40"/>
        <end position="61"/>
    </location>
</feature>
<evidence type="ECO:0000313" key="2">
    <source>
        <dbReference type="EMBL" id="TKI08527.1"/>
    </source>
</evidence>
<gene>
    <name evidence="2" type="ORF">FCN80_00220</name>
</gene>
<dbReference type="Pfam" id="PF04976">
    <property type="entry name" value="DmsC"/>
    <property type="match status" value="1"/>
</dbReference>
<dbReference type="InterPro" id="IPR007059">
    <property type="entry name" value="DmsC"/>
</dbReference>
<dbReference type="EMBL" id="SZPQ01000001">
    <property type="protein sequence ID" value="TKI08527.1"/>
    <property type="molecule type" value="Genomic_DNA"/>
</dbReference>
<feature type="transmembrane region" description="Helical" evidence="1">
    <location>
        <begin position="221"/>
        <end position="240"/>
    </location>
</feature>
<sequence length="255" mass="27589">MEDYQLPLVIFTSLSQTAAGMAIFVAWRRLRGIYVDQRKAWLTIGILLLLSLFGATFHLSYPLQGYNALINLQHAWLSREIVAAGAFAVAIAAAFLTRGNKTAVLAAALFGVVLLIVQGMTYAAPAMVAIANGLPMVFYFLTAWVMGAACLPLLDKTSCAPIMRQGILLFLLAMIVAPLVWRSGGVIMQMTALSWGTSLFFWGSLLCFIAAYLVSFRRDKATAVTALIALAAVVLSRLTFFGDTVSTVVNIGHPY</sequence>
<dbReference type="RefSeq" id="WP_136987818.1">
    <property type="nucleotide sequence ID" value="NZ_SZPQ01000001.1"/>
</dbReference>
<dbReference type="PANTHER" id="PTHR38095:SF2">
    <property type="entry name" value="ANAEROBIC DIMETHYL SULFOXIDE REDUCTASE CHAIN C"/>
    <property type="match status" value="1"/>
</dbReference>
<feature type="transmembrane region" description="Helical" evidence="1">
    <location>
        <begin position="166"/>
        <end position="187"/>
    </location>
</feature>
<feature type="transmembrane region" description="Helical" evidence="1">
    <location>
        <begin position="104"/>
        <end position="124"/>
    </location>
</feature>
<keyword evidence="1" id="KW-0472">Membrane</keyword>
<comment type="caution">
    <text evidence="2">The sequence shown here is derived from an EMBL/GenBank/DDBJ whole genome shotgun (WGS) entry which is preliminary data.</text>
</comment>
<feature type="transmembrane region" description="Helical" evidence="1">
    <location>
        <begin position="81"/>
        <end position="97"/>
    </location>
</feature>
<organism evidence="2 3">
    <name type="scientific">Martelella alba</name>
    <dbReference type="NCBI Taxonomy" id="2590451"/>
    <lineage>
        <taxon>Bacteria</taxon>
        <taxon>Pseudomonadati</taxon>
        <taxon>Pseudomonadota</taxon>
        <taxon>Alphaproteobacteria</taxon>
        <taxon>Hyphomicrobiales</taxon>
        <taxon>Aurantimonadaceae</taxon>
        <taxon>Martelella</taxon>
    </lineage>
</organism>
<evidence type="ECO:0000256" key="1">
    <source>
        <dbReference type="SAM" id="Phobius"/>
    </source>
</evidence>
<accession>A0ABY2SVE9</accession>
<feature type="transmembrane region" description="Helical" evidence="1">
    <location>
        <begin position="6"/>
        <end position="28"/>
    </location>
</feature>
<name>A0ABY2SVE9_9HYPH</name>
<keyword evidence="3" id="KW-1185">Reference proteome</keyword>
<feature type="transmembrane region" description="Helical" evidence="1">
    <location>
        <begin position="136"/>
        <end position="154"/>
    </location>
</feature>
<keyword evidence="1" id="KW-0812">Transmembrane</keyword>
<protein>
    <submittedName>
        <fullName evidence="2">Hydrogenase</fullName>
    </submittedName>
</protein>
<proteinExistence type="predicted"/>
<evidence type="ECO:0000313" key="3">
    <source>
        <dbReference type="Proteomes" id="UP000305202"/>
    </source>
</evidence>
<reference evidence="2 3" key="1">
    <citation type="submission" date="2019-04" db="EMBL/GenBank/DDBJ databases">
        <authorList>
            <person name="Li M."/>
            <person name="Gao C."/>
        </authorList>
    </citation>
    <scope>NUCLEOTIDE SEQUENCE [LARGE SCALE GENOMIC DNA]</scope>
    <source>
        <strain evidence="2 3">BGMRC 2031</strain>
    </source>
</reference>